<dbReference type="GO" id="GO:0051607">
    <property type="term" value="P:defense response to virus"/>
    <property type="evidence" value="ECO:0007669"/>
    <property type="project" value="UniProtKB-UniRule"/>
</dbReference>
<comment type="subunit">
    <text evidence="9 10">Homodimer, forms a heterotetramer with a Cas2 homodimer.</text>
</comment>
<dbReference type="GO" id="GO:0016787">
    <property type="term" value="F:hydrolase activity"/>
    <property type="evidence" value="ECO:0007669"/>
    <property type="project" value="UniProtKB-KW"/>
</dbReference>
<evidence type="ECO:0000256" key="4">
    <source>
        <dbReference type="ARBA" id="ARBA00022801"/>
    </source>
</evidence>
<dbReference type="Gene3D" id="3.100.10.20">
    <property type="entry name" value="CRISPR-associated endonuclease Cas1, N-terminal domain"/>
    <property type="match status" value="1"/>
</dbReference>
<comment type="cofactor">
    <cofactor evidence="10">
        <name>Mg(2+)</name>
        <dbReference type="ChEBI" id="CHEBI:18420"/>
    </cofactor>
    <cofactor evidence="10">
        <name>Mn(2+)</name>
        <dbReference type="ChEBI" id="CHEBI:29035"/>
    </cofactor>
</comment>
<protein>
    <recommendedName>
        <fullName evidence="10">CRISPR-associated endonuclease Cas1</fullName>
        <ecNumber evidence="10">3.1.-.-</ecNumber>
    </recommendedName>
</protein>
<dbReference type="KEGG" id="glt:GlitD10_1356"/>
<dbReference type="STRING" id="1188229.GlitD10_1356"/>
<dbReference type="GO" id="GO:0046872">
    <property type="term" value="F:metal ion binding"/>
    <property type="evidence" value="ECO:0007669"/>
    <property type="project" value="UniProtKB-UniRule"/>
</dbReference>
<sequence>MKVVLNTLYIQTHGAYLHLDHETLKIKTEERNHQFPLHHLGGIVLFGNVSISPFLIHRCAADGRDVIWLSEYGTFQARLSGKTTGNVLLRRAQFCLSQNDQGTLDTAKYMLAGKLQNTRHVLQRAGREAKGDSDQIPLNECAELYRQSIHNCQNANDLDQLRGIEGYAAKSYFAVFSHMIRSNRDVFSFTERSKRPPKDPINALLSFAYTLLANECIAACEGVGLDPQVGFLHTIRSGRPALALDLMEEFRVILGDRFVLTVINRNQIKPDDFIDRPGGAVYLTENGRKTFLTAYQKRKQEEVPHLLLKEKIPLGLVPHVQARLLARYIRGDTPAYQPFILR</sequence>
<dbReference type="InterPro" id="IPR042206">
    <property type="entry name" value="CRISPR-assoc_Cas1_C"/>
</dbReference>
<dbReference type="Proteomes" id="UP000180235">
    <property type="component" value="Chromosome"/>
</dbReference>
<dbReference type="HAMAP" id="MF_01470">
    <property type="entry name" value="Cas1"/>
    <property type="match status" value="1"/>
</dbReference>
<keyword evidence="5 10" id="KW-0460">Magnesium</keyword>
<feature type="binding site" evidence="10">
    <location>
        <position position="248"/>
    </location>
    <ligand>
        <name>Mn(2+)</name>
        <dbReference type="ChEBI" id="CHEBI:29035"/>
    </ligand>
</feature>
<dbReference type="Pfam" id="PF01867">
    <property type="entry name" value="Cas_Cas1"/>
    <property type="match status" value="1"/>
</dbReference>
<dbReference type="GO" id="GO:0003677">
    <property type="term" value="F:DNA binding"/>
    <property type="evidence" value="ECO:0007669"/>
    <property type="project" value="UniProtKB-KW"/>
</dbReference>
<comment type="function">
    <text evidence="10">CRISPR (clustered regularly interspaced short palindromic repeat), is an adaptive immune system that provides protection against mobile genetic elements (viruses, transposable elements and conjugative plasmids). CRISPR clusters contain spacers, sequences complementary to antecedent mobile elements, and target invading nucleic acids. CRISPR clusters are transcribed and processed into CRISPR RNA (crRNA). Acts as a dsDNA endonuclease. Involved in the integration of spacer DNA into the CRISPR cassette.</text>
</comment>
<keyword evidence="4 10" id="KW-0378">Hydrolase</keyword>
<dbReference type="InterPro" id="IPR042211">
    <property type="entry name" value="CRISPR-assoc_Cas1_N"/>
</dbReference>
<name>A0A1J0ACL6_9CYAN</name>
<keyword evidence="1 10" id="KW-0540">Nuclease</keyword>
<keyword evidence="7 10" id="KW-0238">DNA-binding</keyword>
<organism evidence="11 12">
    <name type="scientific">Gloeomargarita lithophora Alchichica-D10</name>
    <dbReference type="NCBI Taxonomy" id="1188229"/>
    <lineage>
        <taxon>Bacteria</taxon>
        <taxon>Bacillati</taxon>
        <taxon>Cyanobacteriota</taxon>
        <taxon>Cyanophyceae</taxon>
        <taxon>Gloeomargaritales</taxon>
        <taxon>Gloeomargaritaceae</taxon>
        <taxon>Gloeomargarita</taxon>
    </lineage>
</organism>
<evidence type="ECO:0000256" key="7">
    <source>
        <dbReference type="ARBA" id="ARBA00023125"/>
    </source>
</evidence>
<dbReference type="RefSeq" id="WP_071454227.1">
    <property type="nucleotide sequence ID" value="NZ_CP017675.1"/>
</dbReference>
<keyword evidence="6 10" id="KW-0051">Antiviral defense</keyword>
<feature type="binding site" evidence="10">
    <location>
        <position position="165"/>
    </location>
    <ligand>
        <name>Mn(2+)</name>
        <dbReference type="ChEBI" id="CHEBI:29035"/>
    </ligand>
</feature>
<dbReference type="EC" id="3.1.-.-" evidence="10"/>
<dbReference type="PANTHER" id="PTHR34353:SF2">
    <property type="entry name" value="CRISPR-ASSOCIATED ENDONUCLEASE CAS1 1"/>
    <property type="match status" value="1"/>
</dbReference>
<dbReference type="GO" id="GO:0043571">
    <property type="term" value="P:maintenance of CRISPR repeat elements"/>
    <property type="evidence" value="ECO:0007669"/>
    <property type="project" value="UniProtKB-UniRule"/>
</dbReference>
<evidence type="ECO:0000256" key="10">
    <source>
        <dbReference type="HAMAP-Rule" id="MF_01470"/>
    </source>
</evidence>
<evidence type="ECO:0000256" key="5">
    <source>
        <dbReference type="ARBA" id="ARBA00022842"/>
    </source>
</evidence>
<dbReference type="Gene3D" id="1.20.120.920">
    <property type="entry name" value="CRISPR-associated endonuclease Cas1, C-terminal domain"/>
    <property type="match status" value="1"/>
</dbReference>
<dbReference type="NCBIfam" id="TIGR00287">
    <property type="entry name" value="cas1"/>
    <property type="match status" value="1"/>
</dbReference>
<comment type="similarity">
    <text evidence="10">Belongs to the CRISPR-associated endonuclease Cas1 family.</text>
</comment>
<dbReference type="GO" id="GO:0004520">
    <property type="term" value="F:DNA endonuclease activity"/>
    <property type="evidence" value="ECO:0007669"/>
    <property type="project" value="InterPro"/>
</dbReference>
<dbReference type="NCBIfam" id="TIGR03640">
    <property type="entry name" value="cas1_DVULG"/>
    <property type="match status" value="1"/>
</dbReference>
<dbReference type="EMBL" id="CP017675">
    <property type="protein sequence ID" value="APB33677.1"/>
    <property type="molecule type" value="Genomic_DNA"/>
</dbReference>
<gene>
    <name evidence="11" type="primary">cas1-4</name>
    <name evidence="10" type="synonym">cas1</name>
    <name evidence="11" type="ORF">GlitD10_1356</name>
</gene>
<evidence type="ECO:0000256" key="6">
    <source>
        <dbReference type="ARBA" id="ARBA00023118"/>
    </source>
</evidence>
<evidence type="ECO:0000313" key="12">
    <source>
        <dbReference type="Proteomes" id="UP000180235"/>
    </source>
</evidence>
<dbReference type="InterPro" id="IPR050646">
    <property type="entry name" value="Cas1"/>
</dbReference>
<evidence type="ECO:0000256" key="3">
    <source>
        <dbReference type="ARBA" id="ARBA00022759"/>
    </source>
</evidence>
<proteinExistence type="inferred from homology"/>
<dbReference type="CDD" id="cd09721">
    <property type="entry name" value="Cas1_I-C"/>
    <property type="match status" value="1"/>
</dbReference>
<dbReference type="InterPro" id="IPR002729">
    <property type="entry name" value="CRISPR-assoc_Cas1"/>
</dbReference>
<keyword evidence="2 10" id="KW-0479">Metal-binding</keyword>
<dbReference type="OrthoDB" id="9803119at2"/>
<keyword evidence="3 10" id="KW-0255">Endonuclease</keyword>
<evidence type="ECO:0000256" key="1">
    <source>
        <dbReference type="ARBA" id="ARBA00022722"/>
    </source>
</evidence>
<evidence type="ECO:0000256" key="8">
    <source>
        <dbReference type="ARBA" id="ARBA00023211"/>
    </source>
</evidence>
<accession>A0A1J0ACL6</accession>
<reference evidence="11 12" key="1">
    <citation type="submission" date="2016-10" db="EMBL/GenBank/DDBJ databases">
        <title>Description of Gloeomargarita lithophora gen. nov., sp. nov., a thylakoid-bearing basal-branching cyanobacterium with intracellular carbonates, and proposal for Gloeomargaritales ord. nov.</title>
        <authorList>
            <person name="Moreira D."/>
            <person name="Tavera R."/>
            <person name="Benzerara K."/>
            <person name="Skouri-Panet F."/>
            <person name="Couradeau E."/>
            <person name="Gerard E."/>
            <person name="Loussert C."/>
            <person name="Novelo E."/>
            <person name="Zivanovic Y."/>
            <person name="Lopez-Garcia P."/>
        </authorList>
    </citation>
    <scope>NUCLEOTIDE SEQUENCE [LARGE SCALE GENOMIC DNA]</scope>
    <source>
        <strain evidence="11 12">D10</strain>
    </source>
</reference>
<feature type="binding site" evidence="10">
    <location>
        <position position="233"/>
    </location>
    <ligand>
        <name>Mn(2+)</name>
        <dbReference type="ChEBI" id="CHEBI:29035"/>
    </ligand>
</feature>
<evidence type="ECO:0000256" key="9">
    <source>
        <dbReference type="ARBA" id="ARBA00038592"/>
    </source>
</evidence>
<dbReference type="AlphaFoldDB" id="A0A1J0ACL6"/>
<evidence type="ECO:0000256" key="2">
    <source>
        <dbReference type="ARBA" id="ARBA00022723"/>
    </source>
</evidence>
<dbReference type="InterPro" id="IPR019856">
    <property type="entry name" value="CRISPR-assoc_Cas1_DVULG"/>
</dbReference>
<keyword evidence="12" id="KW-1185">Reference proteome</keyword>
<keyword evidence="8 10" id="KW-0464">Manganese</keyword>
<evidence type="ECO:0000313" key="11">
    <source>
        <dbReference type="EMBL" id="APB33677.1"/>
    </source>
</evidence>
<dbReference type="PANTHER" id="PTHR34353">
    <property type="entry name" value="CRISPR-ASSOCIATED ENDONUCLEASE CAS1 1"/>
    <property type="match status" value="1"/>
</dbReference>